<feature type="non-terminal residue" evidence="1">
    <location>
        <position position="1"/>
    </location>
</feature>
<dbReference type="AlphaFoldDB" id="A0A0F9EUH4"/>
<proteinExistence type="predicted"/>
<organism evidence="1">
    <name type="scientific">marine sediment metagenome</name>
    <dbReference type="NCBI Taxonomy" id="412755"/>
    <lineage>
        <taxon>unclassified sequences</taxon>
        <taxon>metagenomes</taxon>
        <taxon>ecological metagenomes</taxon>
    </lineage>
</organism>
<dbReference type="EMBL" id="LAZR01023676">
    <property type="protein sequence ID" value="KKL77689.1"/>
    <property type="molecule type" value="Genomic_DNA"/>
</dbReference>
<evidence type="ECO:0000313" key="1">
    <source>
        <dbReference type="EMBL" id="KKL77689.1"/>
    </source>
</evidence>
<accession>A0A0F9EUH4</accession>
<sequence>VVEGPASQTAAMVLIDAGTGPFIGASGVGALEVICDGVLADADTNLIRVEHSGNAGGTAINGSCLALIDTGAASGESFAAYVNSTNNNGLQVITGAVGDKNLVLSGIQAQTDMMVHVDGSTGTGWVGASDVSMVDIETDGVIKAGANLLRLDSSGANEAASFVAEILCSGNVVGSTDGTALRVIDSGTVAGTSSAVYVDSTANNGMEIQTTAVAASNLILTGSASQTSAMLSVDGTAGAGWDGASGVGMVNLAADGAHIDVAASLLNITDGTGAMIGSARGASLRIIDTTTAGADAWIAYMDTTNNDGLLINTGAVSDINLKLTGIAAQTNSMAVIDGSTGSGWDGADDVGLVHINTKDLEDVGAAGIFIDHAAQPKASAQGACARFIQSTGSARVGAYLVEIGAVATGGGLHVSGGTNLFAESTVFTVGQQSTSTARTSNATQQAGTSQIAAGTSFVNVTATTTEYISLPAPVVGNVIHIVNDGTDYELKALLSDTHYLNNGKGTDGDTASITIPASTFVKATVVDATHWTVLAWDNTGTAVVLEATTS</sequence>
<protein>
    <submittedName>
        <fullName evidence="1">Uncharacterized protein</fullName>
    </submittedName>
</protein>
<name>A0A0F9EUH4_9ZZZZ</name>
<reference evidence="1" key="1">
    <citation type="journal article" date="2015" name="Nature">
        <title>Complex archaea that bridge the gap between prokaryotes and eukaryotes.</title>
        <authorList>
            <person name="Spang A."/>
            <person name="Saw J.H."/>
            <person name="Jorgensen S.L."/>
            <person name="Zaremba-Niedzwiedzka K."/>
            <person name="Martijn J."/>
            <person name="Lind A.E."/>
            <person name="van Eijk R."/>
            <person name="Schleper C."/>
            <person name="Guy L."/>
            <person name="Ettema T.J."/>
        </authorList>
    </citation>
    <scope>NUCLEOTIDE SEQUENCE</scope>
</reference>
<comment type="caution">
    <text evidence="1">The sequence shown here is derived from an EMBL/GenBank/DDBJ whole genome shotgun (WGS) entry which is preliminary data.</text>
</comment>
<gene>
    <name evidence="1" type="ORF">LCGC14_2032370</name>
</gene>